<evidence type="ECO:0000313" key="2">
    <source>
        <dbReference type="Proteomes" id="UP001497522"/>
    </source>
</evidence>
<gene>
    <name evidence="1" type="ORF">CSSPJE1EN2_LOCUS9231</name>
</gene>
<evidence type="ECO:0000313" key="1">
    <source>
        <dbReference type="EMBL" id="CAK9866236.1"/>
    </source>
</evidence>
<protein>
    <submittedName>
        <fullName evidence="1">Uncharacterized protein</fullName>
    </submittedName>
</protein>
<proteinExistence type="predicted"/>
<keyword evidence="2" id="KW-1185">Reference proteome</keyword>
<dbReference type="Proteomes" id="UP001497522">
    <property type="component" value="Chromosome 16"/>
</dbReference>
<organism evidence="1 2">
    <name type="scientific">Sphagnum jensenii</name>
    <dbReference type="NCBI Taxonomy" id="128206"/>
    <lineage>
        <taxon>Eukaryota</taxon>
        <taxon>Viridiplantae</taxon>
        <taxon>Streptophyta</taxon>
        <taxon>Embryophyta</taxon>
        <taxon>Bryophyta</taxon>
        <taxon>Sphagnophytina</taxon>
        <taxon>Sphagnopsida</taxon>
        <taxon>Sphagnales</taxon>
        <taxon>Sphagnaceae</taxon>
        <taxon>Sphagnum</taxon>
    </lineage>
</organism>
<name>A0ABP1AUP8_9BRYO</name>
<accession>A0ABP1AUP8</accession>
<dbReference type="EMBL" id="OZ023717">
    <property type="protein sequence ID" value="CAK9866236.1"/>
    <property type="molecule type" value="Genomic_DNA"/>
</dbReference>
<reference evidence="1" key="1">
    <citation type="submission" date="2024-03" db="EMBL/GenBank/DDBJ databases">
        <authorList>
            <consortium name="ELIXIR-Norway"/>
            <consortium name="Elixir Norway"/>
        </authorList>
    </citation>
    <scope>NUCLEOTIDE SEQUENCE</scope>
</reference>
<sequence length="120" mass="12955">MCASFRSSGVAFGGDAAAAALLPQHRCCSLQTRLRRLLSPVLSTAPCGSNGFLPELASSSSTPHALQRLPVCSFWFRLLLCRIRQMGGGGGEVSPLPRVCFLMWPTSRLTGDPIRFLQFS</sequence>